<accession>A0A1S8CTR6</accession>
<keyword evidence="8 11" id="KW-1133">Transmembrane helix</keyword>
<feature type="domain" description="Peptidase M48" evidence="12">
    <location>
        <begin position="104"/>
        <end position="322"/>
    </location>
</feature>
<dbReference type="Pfam" id="PF01435">
    <property type="entry name" value="Peptidase_M48"/>
    <property type="match status" value="1"/>
</dbReference>
<dbReference type="STRING" id="1907941.BKE30_08575"/>
<feature type="transmembrane region" description="Helical" evidence="11">
    <location>
        <begin position="17"/>
        <end position="45"/>
    </location>
</feature>
<dbReference type="Gene3D" id="3.30.2010.10">
    <property type="entry name" value="Metalloproteases ('zincins'), catalytic domain"/>
    <property type="match status" value="1"/>
</dbReference>
<evidence type="ECO:0000256" key="6">
    <source>
        <dbReference type="ARBA" id="ARBA00022801"/>
    </source>
</evidence>
<evidence type="ECO:0000259" key="12">
    <source>
        <dbReference type="Pfam" id="PF01435"/>
    </source>
</evidence>
<sequence length="641" mass="71707">MNVDFWGRQEQAKRYTLILVTLFVLAVGFTIFVMNLLVGMVLYPFEQSGSFIHHSLTPMIIVSMLVIILGGSFWEAYRLREGGRALANRLGARRIQFETTVPEERMLKNVVEEMSVASSVPMPALYVLDDELGVNAFVAGYRAMDMALVVTWGMLQTLDRHELQGVIAHEYSHIRHGDTQLNLRLVAWVAGLLAVSQLGSWIAQTGFSLQRHVQRNRHADALFIAIGGLVWLVGSLGVLMARLLKFAILRQREFLADASSMQFTRTNGVLQALLRIRTHHIGTQLHGVYTESISHFCFGQALHSNSLFATHPDLDHRIGEISPAALRRAKVQERILVRKQFDQSQAEIVVHDEIVSPEQQVAPIEWQPPVPLPTVRLHPVTVKIKDAVKPLSPQMRQNAARPDVIKRALSTSAGCRELLAAILALRQQIACEPEKQQVSRAIVEALAKLDPRLYISIFLQAIDALGELPASAARQLLTRLADIIQLDGHIGLLDVLLLERVKAKLKQLPPVVPVAIENCGPAITFLVESLLHVQKLKPEQIAQARLRVLRTILSARQFDVAQKKRVTDDPVNLGQVLHQLAGLLKRERMNILAAAETCLWSDTIISQEEQDVLDLLYWRMGFEAKTLADYTARKIALEISS</sequence>
<evidence type="ECO:0000256" key="8">
    <source>
        <dbReference type="ARBA" id="ARBA00022989"/>
    </source>
</evidence>
<dbReference type="GO" id="GO:0046872">
    <property type="term" value="F:metal ion binding"/>
    <property type="evidence" value="ECO:0007669"/>
    <property type="project" value="UniProtKB-KW"/>
</dbReference>
<keyword evidence="4 11" id="KW-0812">Transmembrane</keyword>
<keyword evidence="9" id="KW-0482">Metalloprotease</keyword>
<dbReference type="EMBL" id="MLCN01000022">
    <property type="protein sequence ID" value="ONG39823.1"/>
    <property type="molecule type" value="Genomic_DNA"/>
</dbReference>
<evidence type="ECO:0000313" key="14">
    <source>
        <dbReference type="Proteomes" id="UP000192132"/>
    </source>
</evidence>
<protein>
    <recommendedName>
        <fullName evidence="12">Peptidase M48 domain-containing protein</fullName>
    </recommendedName>
</protein>
<proteinExistence type="predicted"/>
<organism evidence="13 14">
    <name type="scientific">Alkanindiges hydrocarboniclasticus</name>
    <dbReference type="NCBI Taxonomy" id="1907941"/>
    <lineage>
        <taxon>Bacteria</taxon>
        <taxon>Pseudomonadati</taxon>
        <taxon>Pseudomonadota</taxon>
        <taxon>Gammaproteobacteria</taxon>
        <taxon>Moraxellales</taxon>
        <taxon>Moraxellaceae</taxon>
        <taxon>Alkanindiges</taxon>
    </lineage>
</organism>
<dbReference type="RefSeq" id="WP_076878188.1">
    <property type="nucleotide sequence ID" value="NZ_MLCN01000022.1"/>
</dbReference>
<reference evidence="13 14" key="1">
    <citation type="submission" date="2016-10" db="EMBL/GenBank/DDBJ databases">
        <title>Draft Genome sequence of Alkanindiges sp. strain H1.</title>
        <authorList>
            <person name="Subhash Y."/>
            <person name="Lee S."/>
        </authorList>
    </citation>
    <scope>NUCLEOTIDE SEQUENCE [LARGE SCALE GENOMIC DNA]</scope>
    <source>
        <strain evidence="13 14">H1</strain>
    </source>
</reference>
<dbReference type="InterPro" id="IPR001915">
    <property type="entry name" value="Peptidase_M48"/>
</dbReference>
<keyword evidence="5" id="KW-0479">Metal-binding</keyword>
<dbReference type="PANTHER" id="PTHR43221:SF2">
    <property type="entry name" value="PROTEASE HTPX HOMOLOG"/>
    <property type="match status" value="1"/>
</dbReference>
<keyword evidence="6" id="KW-0378">Hydrolase</keyword>
<name>A0A1S8CTR6_9GAMM</name>
<dbReference type="OrthoDB" id="15218at2"/>
<dbReference type="GO" id="GO:0006508">
    <property type="term" value="P:proteolysis"/>
    <property type="evidence" value="ECO:0007669"/>
    <property type="project" value="UniProtKB-KW"/>
</dbReference>
<keyword evidence="2" id="KW-1003">Cell membrane</keyword>
<evidence type="ECO:0000256" key="4">
    <source>
        <dbReference type="ARBA" id="ARBA00022692"/>
    </source>
</evidence>
<dbReference type="GO" id="GO:0004222">
    <property type="term" value="F:metalloendopeptidase activity"/>
    <property type="evidence" value="ECO:0007669"/>
    <property type="project" value="InterPro"/>
</dbReference>
<evidence type="ECO:0000256" key="5">
    <source>
        <dbReference type="ARBA" id="ARBA00022723"/>
    </source>
</evidence>
<evidence type="ECO:0000256" key="11">
    <source>
        <dbReference type="SAM" id="Phobius"/>
    </source>
</evidence>
<keyword evidence="14" id="KW-1185">Reference proteome</keyword>
<dbReference type="InterPro" id="IPR050083">
    <property type="entry name" value="HtpX_protease"/>
</dbReference>
<dbReference type="Proteomes" id="UP000192132">
    <property type="component" value="Unassembled WGS sequence"/>
</dbReference>
<feature type="transmembrane region" description="Helical" evidence="11">
    <location>
        <begin position="51"/>
        <end position="74"/>
    </location>
</feature>
<evidence type="ECO:0000256" key="2">
    <source>
        <dbReference type="ARBA" id="ARBA00022475"/>
    </source>
</evidence>
<dbReference type="PANTHER" id="PTHR43221">
    <property type="entry name" value="PROTEASE HTPX"/>
    <property type="match status" value="1"/>
</dbReference>
<comment type="cofactor">
    <cofactor evidence="1">
        <name>Zn(2+)</name>
        <dbReference type="ChEBI" id="CHEBI:29105"/>
    </cofactor>
</comment>
<comment type="caution">
    <text evidence="13">The sequence shown here is derived from an EMBL/GenBank/DDBJ whole genome shotgun (WGS) entry which is preliminary data.</text>
</comment>
<keyword evidence="10 11" id="KW-0472">Membrane</keyword>
<evidence type="ECO:0000256" key="7">
    <source>
        <dbReference type="ARBA" id="ARBA00022833"/>
    </source>
</evidence>
<feature type="transmembrane region" description="Helical" evidence="11">
    <location>
        <begin position="223"/>
        <end position="244"/>
    </location>
</feature>
<evidence type="ECO:0000256" key="1">
    <source>
        <dbReference type="ARBA" id="ARBA00001947"/>
    </source>
</evidence>
<evidence type="ECO:0000256" key="10">
    <source>
        <dbReference type="ARBA" id="ARBA00023136"/>
    </source>
</evidence>
<keyword evidence="7" id="KW-0862">Zinc</keyword>
<feature type="transmembrane region" description="Helical" evidence="11">
    <location>
        <begin position="185"/>
        <end position="203"/>
    </location>
</feature>
<evidence type="ECO:0000256" key="3">
    <source>
        <dbReference type="ARBA" id="ARBA00022670"/>
    </source>
</evidence>
<evidence type="ECO:0000313" key="13">
    <source>
        <dbReference type="EMBL" id="ONG39823.1"/>
    </source>
</evidence>
<keyword evidence="3" id="KW-0645">Protease</keyword>
<dbReference type="AlphaFoldDB" id="A0A1S8CTR6"/>
<evidence type="ECO:0000256" key="9">
    <source>
        <dbReference type="ARBA" id="ARBA00023049"/>
    </source>
</evidence>
<gene>
    <name evidence="13" type="ORF">BKE30_08575</name>
</gene>